<gene>
    <name evidence="1" type="primary">g9816</name>
    <name evidence="1" type="ORF">NpPPO83_00009816</name>
</gene>
<accession>A0ACB5SLB7</accession>
<dbReference type="EMBL" id="BSXG01000131">
    <property type="protein sequence ID" value="GME47225.1"/>
    <property type="molecule type" value="Genomic_DNA"/>
</dbReference>
<proteinExistence type="predicted"/>
<evidence type="ECO:0000313" key="1">
    <source>
        <dbReference type="EMBL" id="GME47225.1"/>
    </source>
</evidence>
<reference evidence="1" key="1">
    <citation type="submission" date="2024-09" db="EMBL/GenBank/DDBJ databases">
        <title>Draft Genome Sequences of Neofusicoccum parvum.</title>
        <authorList>
            <person name="Ashida A."/>
            <person name="Camagna M."/>
            <person name="Tanaka A."/>
            <person name="Takemoto D."/>
        </authorList>
    </citation>
    <scope>NUCLEOTIDE SEQUENCE</scope>
    <source>
        <strain evidence="1">PPO83</strain>
    </source>
</reference>
<organism evidence="1 2">
    <name type="scientific">Neofusicoccum parvum</name>
    <dbReference type="NCBI Taxonomy" id="310453"/>
    <lineage>
        <taxon>Eukaryota</taxon>
        <taxon>Fungi</taxon>
        <taxon>Dikarya</taxon>
        <taxon>Ascomycota</taxon>
        <taxon>Pezizomycotina</taxon>
        <taxon>Dothideomycetes</taxon>
        <taxon>Dothideomycetes incertae sedis</taxon>
        <taxon>Botryosphaeriales</taxon>
        <taxon>Botryosphaeriaceae</taxon>
        <taxon>Neofusicoccum</taxon>
    </lineage>
</organism>
<keyword evidence="2" id="KW-1185">Reference proteome</keyword>
<evidence type="ECO:0000313" key="2">
    <source>
        <dbReference type="Proteomes" id="UP001165186"/>
    </source>
</evidence>
<protein>
    <submittedName>
        <fullName evidence="1">Uncharacterized protein</fullName>
    </submittedName>
</protein>
<comment type="caution">
    <text evidence="1">The sequence shown here is derived from an EMBL/GenBank/DDBJ whole genome shotgun (WGS) entry which is preliminary data.</text>
</comment>
<dbReference type="Proteomes" id="UP001165186">
    <property type="component" value="Unassembled WGS sequence"/>
</dbReference>
<name>A0ACB5SLB7_9PEZI</name>
<sequence>MPTHAQTHTGNDPRLATVVLTMADPRRPTANHSSQPRNNGVNAGPPVRAPAHPGSHPVTGVRRRYPMPPPPNRHSVNSHGQRQQPAVRVKTEASPDSSPVQSSSFVRRPSASTQQRPNPPTPRQSTVTTTRSNTPAATKPADLTTPPTANTHKRKSPPTTSQQPSSSKAPRTSPAKPTQQQSPAPASTTTPGPRTTTPTAPPSTPAAATSTPTTTTTPSPPTPLTAAYLTTLERTLLHRRTASTHALTASTARHAAASARSQRARSAERAARAQISRLFLQSQVLDERAGGHGRVAREASAEARAAGEARDAAGREVEGAEGELMAIALGRMMARLVGRGDGAEVWARAEGLREVFLREGEGEEGGVGWEQGGGEGEGEREG</sequence>